<accession>A0A2U8E595</accession>
<proteinExistence type="predicted"/>
<dbReference type="Proteomes" id="UP000244896">
    <property type="component" value="Chromosome"/>
</dbReference>
<dbReference type="Pfam" id="PF05638">
    <property type="entry name" value="T6SS_HCP"/>
    <property type="match status" value="1"/>
</dbReference>
<protein>
    <recommendedName>
        <fullName evidence="3">Type VI secretion system tube protein Hcp</fullName>
    </recommendedName>
</protein>
<keyword evidence="2" id="KW-1185">Reference proteome</keyword>
<evidence type="ECO:0000313" key="1">
    <source>
        <dbReference type="EMBL" id="AWI10033.1"/>
    </source>
</evidence>
<dbReference type="InterPro" id="IPR008514">
    <property type="entry name" value="T6SS_Hcp"/>
</dbReference>
<dbReference type="InterPro" id="IPR036624">
    <property type="entry name" value="Hcp1-lik_sf"/>
</dbReference>
<dbReference type="OrthoDB" id="5066999at2"/>
<dbReference type="SUPFAM" id="SSF141452">
    <property type="entry name" value="Hcp1-like"/>
    <property type="match status" value="1"/>
</dbReference>
<reference evidence="1 2" key="1">
    <citation type="journal article" date="2018" name="Syst. Appl. Microbiol.">
        <title>Ereboglobus luteus gen. nov. sp. nov. from cockroach guts, and new insights into the oxygen relationship of the genera Opitutus and Didymococcus (Verrucomicrobia: Opitutaceae).</title>
        <authorList>
            <person name="Tegtmeier D."/>
            <person name="Belitz A."/>
            <person name="Radek R."/>
            <person name="Heimerl T."/>
            <person name="Brune A."/>
        </authorList>
    </citation>
    <scope>NUCLEOTIDE SEQUENCE [LARGE SCALE GENOMIC DNA]</scope>
    <source>
        <strain evidence="1 2">Ho45</strain>
    </source>
</reference>
<dbReference type="KEGG" id="elut:CKA38_12915"/>
<name>A0A2U8E595_9BACT</name>
<dbReference type="PANTHER" id="PTHR36152:SF1">
    <property type="entry name" value="UBIQUITIN-LIKE DOMAIN-CONTAINING PROTEIN"/>
    <property type="match status" value="1"/>
</dbReference>
<dbReference type="PANTHER" id="PTHR36152">
    <property type="entry name" value="CYTOPLASMIC PROTEIN-RELATED"/>
    <property type="match status" value="1"/>
</dbReference>
<evidence type="ECO:0000313" key="2">
    <source>
        <dbReference type="Proteomes" id="UP000244896"/>
    </source>
</evidence>
<dbReference type="EMBL" id="CP023004">
    <property type="protein sequence ID" value="AWI10033.1"/>
    <property type="molecule type" value="Genomic_DNA"/>
</dbReference>
<dbReference type="Gene3D" id="2.30.110.20">
    <property type="entry name" value="Hcp1-like"/>
    <property type="match status" value="1"/>
</dbReference>
<gene>
    <name evidence="1" type="ORF">CKA38_12915</name>
</gene>
<sequence>MAFDAYLKFVTPYVVGEITLGDGYTPAKETNKSGWIDLEEYSFSATMAVSPARSSGTGAATTGKGKLEPFTFKKFVDATSMHLAFHASAGTVFEKIVVNLFASLTEGGSSHKPYQFLSIVMQGAVINSCKFSGGGGDELPTEELSIAYGAIEYEYKPFKVNEDTGAITPGAGGLTTVKWNTIKNTGTKS</sequence>
<evidence type="ECO:0008006" key="3">
    <source>
        <dbReference type="Google" id="ProtNLM"/>
    </source>
</evidence>
<organism evidence="1 2">
    <name type="scientific">Ereboglobus luteus</name>
    <dbReference type="NCBI Taxonomy" id="1796921"/>
    <lineage>
        <taxon>Bacteria</taxon>
        <taxon>Pseudomonadati</taxon>
        <taxon>Verrucomicrobiota</taxon>
        <taxon>Opitutia</taxon>
        <taxon>Opitutales</taxon>
        <taxon>Opitutaceae</taxon>
        <taxon>Ereboglobus</taxon>
    </lineage>
</organism>
<dbReference type="RefSeq" id="WP_108825848.1">
    <property type="nucleotide sequence ID" value="NZ_CP023004.1"/>
</dbReference>
<dbReference type="AlphaFoldDB" id="A0A2U8E595"/>
<dbReference type="InterPro" id="IPR053165">
    <property type="entry name" value="HSI-I_assembly_Hcp1"/>
</dbReference>